<dbReference type="GO" id="GO:0008270">
    <property type="term" value="F:zinc ion binding"/>
    <property type="evidence" value="ECO:0007669"/>
    <property type="project" value="UniProtKB-KW"/>
</dbReference>
<feature type="region of interest" description="Disordered" evidence="2">
    <location>
        <begin position="71"/>
        <end position="102"/>
    </location>
</feature>
<evidence type="ECO:0000313" key="4">
    <source>
        <dbReference type="EMBL" id="QIE48429.1"/>
    </source>
</evidence>
<dbReference type="SUPFAM" id="SSF57667">
    <property type="entry name" value="beta-beta-alpha zinc fingers"/>
    <property type="match status" value="1"/>
</dbReference>
<sequence>MDDTPGQIVPVRAGLGDFDRDFDIRINKLSPSTIDPTFLGSLRDPLCSTSISTLPAGPFFSLSGVLSPPSEMSPCSEMSPYSEMSPSNDVSSLPGETLSPSASPKYMDSTTLWTAFFELVDMGLLTDEELINELRSSLSGGTGPSQEVDATSAPLNICTQSSLLPQSAGVPPAYPYPPSNYTGSEQPQQRHFGAAVADAYSQGTSMQVIAFTEGDHSQTNETPSRTHPVSTDALDPPVTPSSSKHFPCSRPYCRGGFDTKYNLREHIAKVHDKLRPFLCDVKGCPKASKGYSRKYDLQVHRNKKHPQLLSFDSTALGLFITGVAPL</sequence>
<organism evidence="4">
    <name type="scientific">Trametes gibbosa</name>
    <dbReference type="NCBI Taxonomy" id="160864"/>
    <lineage>
        <taxon>Eukaryota</taxon>
        <taxon>Fungi</taxon>
        <taxon>Dikarya</taxon>
        <taxon>Basidiomycota</taxon>
        <taxon>Agaricomycotina</taxon>
        <taxon>Agaricomycetes</taxon>
        <taxon>Polyporales</taxon>
        <taxon>Polyporaceae</taxon>
        <taxon>Trametes</taxon>
    </lineage>
</organism>
<dbReference type="AlphaFoldDB" id="A0A6G6FQ60"/>
<dbReference type="EMBL" id="MK805156">
    <property type="protein sequence ID" value="QIE48429.1"/>
    <property type="molecule type" value="mRNA"/>
</dbReference>
<dbReference type="Gene3D" id="3.30.160.60">
    <property type="entry name" value="Classic Zinc Finger"/>
    <property type="match status" value="1"/>
</dbReference>
<dbReference type="PROSITE" id="PS00028">
    <property type="entry name" value="ZINC_FINGER_C2H2_1"/>
    <property type="match status" value="1"/>
</dbReference>
<evidence type="ECO:0000256" key="2">
    <source>
        <dbReference type="SAM" id="MobiDB-lite"/>
    </source>
</evidence>
<dbReference type="SMART" id="SM00355">
    <property type="entry name" value="ZnF_C2H2"/>
    <property type="match status" value="2"/>
</dbReference>
<dbReference type="PROSITE" id="PS50157">
    <property type="entry name" value="ZINC_FINGER_C2H2_2"/>
    <property type="match status" value="1"/>
</dbReference>
<feature type="region of interest" description="Disordered" evidence="2">
    <location>
        <begin position="215"/>
        <end position="245"/>
    </location>
</feature>
<reference evidence="4" key="1">
    <citation type="journal article" date="2019" name="J. For. Res.">
        <title>Expression and analysis of zinc finger family gene in Lenzites gibbosa.</title>
        <authorList>
            <person name="Zhang J."/>
            <person name="Chi Y."/>
            <person name="Li S."/>
            <person name="Zhang J."/>
            <person name="Chen J."/>
        </authorList>
    </citation>
    <scope>NUCLEOTIDE SEQUENCE</scope>
    <source>
        <strain evidence="4">ZnF22</strain>
    </source>
</reference>
<keyword evidence="1" id="KW-0863">Zinc-finger</keyword>
<evidence type="ECO:0000256" key="1">
    <source>
        <dbReference type="PROSITE-ProRule" id="PRU00042"/>
    </source>
</evidence>
<name>A0A6G6FQ60_9APHY</name>
<dbReference type="OrthoDB" id="2756776at2759"/>
<feature type="domain" description="C2H2-type" evidence="3">
    <location>
        <begin position="246"/>
        <end position="276"/>
    </location>
</feature>
<evidence type="ECO:0000259" key="3">
    <source>
        <dbReference type="PROSITE" id="PS50157"/>
    </source>
</evidence>
<dbReference type="InterPro" id="IPR013087">
    <property type="entry name" value="Znf_C2H2_type"/>
</dbReference>
<keyword evidence="1" id="KW-0479">Metal-binding</keyword>
<feature type="compositionally biased region" description="Polar residues" evidence="2">
    <location>
        <begin position="219"/>
        <end position="229"/>
    </location>
</feature>
<accession>A0A6G6FQ60</accession>
<dbReference type="InterPro" id="IPR036236">
    <property type="entry name" value="Znf_C2H2_sf"/>
</dbReference>
<feature type="compositionally biased region" description="Low complexity" evidence="2">
    <location>
        <begin position="71"/>
        <end position="87"/>
    </location>
</feature>
<proteinExistence type="evidence at transcript level"/>
<protein>
    <recommendedName>
        <fullName evidence="3">C2H2-type domain-containing protein</fullName>
    </recommendedName>
</protein>
<keyword evidence="1" id="KW-0862">Zinc</keyword>